<comment type="caution">
    <text evidence="1">The sequence shown here is derived from an EMBL/GenBank/DDBJ whole genome shotgun (WGS) entry which is preliminary data.</text>
</comment>
<dbReference type="SUPFAM" id="SSF51735">
    <property type="entry name" value="NAD(P)-binding Rossmann-fold domains"/>
    <property type="match status" value="1"/>
</dbReference>
<sequence>MVNSVMVFGAHSYIGFSLIEKFLEEGVEVTGIFTEPNRDDQKNLLNERLMLIGRNAFFQAEFSSRHLTEEDQADVILFCFDMVEKELEKEEFINAIQLAKKHKTQFLLIGSNVIHPNKDKNPLIETRLGYLSEQLDHYSVLLFPSLYGPFQPEEEKIHQHLLAYIDNKQTSLNIEEPIMYIEDATNAVWTYMDELQQGKMYSFVSELNDDETNSFSVEIKMNETSSKMDDVFEKQVLHSSTSIEKGLEQQLDTIIRFQDIYKLK</sequence>
<accession>A0ABW5C0D9</accession>
<name>A0ABW5C0D9_9BACI</name>
<gene>
    <name evidence="1" type="ORF">ACFSKK_16975</name>
</gene>
<protein>
    <recommendedName>
        <fullName evidence="3">NAD(P)-binding domain-containing protein</fullName>
    </recommendedName>
</protein>
<dbReference type="Gene3D" id="3.40.50.720">
    <property type="entry name" value="NAD(P)-binding Rossmann-like Domain"/>
    <property type="match status" value="1"/>
</dbReference>
<dbReference type="EMBL" id="JBHUIK010000004">
    <property type="protein sequence ID" value="MFD2215384.1"/>
    <property type="molecule type" value="Genomic_DNA"/>
</dbReference>
<evidence type="ECO:0000313" key="1">
    <source>
        <dbReference type="EMBL" id="MFD2215384.1"/>
    </source>
</evidence>
<dbReference type="Proteomes" id="UP001597318">
    <property type="component" value="Unassembled WGS sequence"/>
</dbReference>
<evidence type="ECO:0008006" key="3">
    <source>
        <dbReference type="Google" id="ProtNLM"/>
    </source>
</evidence>
<dbReference type="InterPro" id="IPR036291">
    <property type="entry name" value="NAD(P)-bd_dom_sf"/>
</dbReference>
<organism evidence="1 2">
    <name type="scientific">Metabacillus endolithicus</name>
    <dbReference type="NCBI Taxonomy" id="1535204"/>
    <lineage>
        <taxon>Bacteria</taxon>
        <taxon>Bacillati</taxon>
        <taxon>Bacillota</taxon>
        <taxon>Bacilli</taxon>
        <taxon>Bacillales</taxon>
        <taxon>Bacillaceae</taxon>
        <taxon>Metabacillus</taxon>
    </lineage>
</organism>
<evidence type="ECO:0000313" key="2">
    <source>
        <dbReference type="Proteomes" id="UP001597318"/>
    </source>
</evidence>
<proteinExistence type="predicted"/>
<keyword evidence="2" id="KW-1185">Reference proteome</keyword>
<dbReference type="RefSeq" id="WP_247340003.1">
    <property type="nucleotide sequence ID" value="NZ_CP095550.1"/>
</dbReference>
<reference evidence="2" key="1">
    <citation type="journal article" date="2019" name="Int. J. Syst. Evol. Microbiol.">
        <title>The Global Catalogue of Microorganisms (GCM) 10K type strain sequencing project: providing services to taxonomists for standard genome sequencing and annotation.</title>
        <authorList>
            <consortium name="The Broad Institute Genomics Platform"/>
            <consortium name="The Broad Institute Genome Sequencing Center for Infectious Disease"/>
            <person name="Wu L."/>
            <person name="Ma J."/>
        </authorList>
    </citation>
    <scope>NUCLEOTIDE SEQUENCE [LARGE SCALE GENOMIC DNA]</scope>
    <source>
        <strain evidence="2">CGMCC 1.15474</strain>
    </source>
</reference>